<comment type="caution">
    <text evidence="2">The sequence shown here is derived from an EMBL/GenBank/DDBJ whole genome shotgun (WGS) entry which is preliminary data.</text>
</comment>
<dbReference type="EMBL" id="AGNL01032039">
    <property type="protein sequence ID" value="EJK56242.1"/>
    <property type="molecule type" value="Genomic_DNA"/>
</dbReference>
<gene>
    <name evidence="2" type="ORF">THAOC_23913</name>
</gene>
<proteinExistence type="predicted"/>
<feature type="non-terminal residue" evidence="2">
    <location>
        <position position="163"/>
    </location>
</feature>
<evidence type="ECO:0000256" key="1">
    <source>
        <dbReference type="SAM" id="MobiDB-lite"/>
    </source>
</evidence>
<name>K0SC33_THAOC</name>
<feature type="region of interest" description="Disordered" evidence="1">
    <location>
        <begin position="130"/>
        <end position="163"/>
    </location>
</feature>
<protein>
    <submittedName>
        <fullName evidence="2">Uncharacterized protein</fullName>
    </submittedName>
</protein>
<evidence type="ECO:0000313" key="3">
    <source>
        <dbReference type="Proteomes" id="UP000266841"/>
    </source>
</evidence>
<dbReference type="AlphaFoldDB" id="K0SC33"/>
<reference evidence="2 3" key="1">
    <citation type="journal article" date="2012" name="Genome Biol.">
        <title>Genome and low-iron response of an oceanic diatom adapted to chronic iron limitation.</title>
        <authorList>
            <person name="Lommer M."/>
            <person name="Specht M."/>
            <person name="Roy A.S."/>
            <person name="Kraemer L."/>
            <person name="Andreson R."/>
            <person name="Gutowska M.A."/>
            <person name="Wolf J."/>
            <person name="Bergner S.V."/>
            <person name="Schilhabel M.B."/>
            <person name="Klostermeier U.C."/>
            <person name="Beiko R.G."/>
            <person name="Rosenstiel P."/>
            <person name="Hippler M."/>
            <person name="Laroche J."/>
        </authorList>
    </citation>
    <scope>NUCLEOTIDE SEQUENCE [LARGE SCALE GENOMIC DNA]</scope>
    <source>
        <strain evidence="2 3">CCMP1005</strain>
    </source>
</reference>
<feature type="compositionally biased region" description="Low complexity" evidence="1">
    <location>
        <begin position="143"/>
        <end position="155"/>
    </location>
</feature>
<organism evidence="2 3">
    <name type="scientific">Thalassiosira oceanica</name>
    <name type="common">Marine diatom</name>
    <dbReference type="NCBI Taxonomy" id="159749"/>
    <lineage>
        <taxon>Eukaryota</taxon>
        <taxon>Sar</taxon>
        <taxon>Stramenopiles</taxon>
        <taxon>Ochrophyta</taxon>
        <taxon>Bacillariophyta</taxon>
        <taxon>Coscinodiscophyceae</taxon>
        <taxon>Thalassiosirophycidae</taxon>
        <taxon>Thalassiosirales</taxon>
        <taxon>Thalassiosiraceae</taxon>
        <taxon>Thalassiosira</taxon>
    </lineage>
</organism>
<sequence>MTGKSSSPAFQRYPGRGLTLKTSIFPLWVKSYTHKIGEWNVTLAGRAGSTASLVYRSRRRSKGPARAALVRLRFGIALSSANRRPGVMGSHRHKSSESPAMHSILFRYEWNRPDVEAPSILVVYDRQMSVGPESERRGKAKGGDVAPAASAAAAAADDEDIGD</sequence>
<keyword evidence="3" id="KW-1185">Reference proteome</keyword>
<dbReference type="Proteomes" id="UP000266841">
    <property type="component" value="Unassembled WGS sequence"/>
</dbReference>
<accession>K0SC33</accession>
<evidence type="ECO:0000313" key="2">
    <source>
        <dbReference type="EMBL" id="EJK56242.1"/>
    </source>
</evidence>